<sequence length="59" mass="7077">MSGNDYIKYLTGRIITYLDLSSDEKKERKQKHKKSQHALSNRWLGMVPFAMKMFWRKAN</sequence>
<proteinExistence type="predicted"/>
<keyword evidence="2" id="KW-1185">Reference proteome</keyword>
<dbReference type="InterPro" id="IPR025622">
    <property type="entry name" value="YqzE"/>
</dbReference>
<dbReference type="EMBL" id="CP022437">
    <property type="protein sequence ID" value="ASN05250.1"/>
    <property type="molecule type" value="Genomic_DNA"/>
</dbReference>
<dbReference type="Pfam" id="PF14038">
    <property type="entry name" value="YqzE"/>
    <property type="match status" value="1"/>
</dbReference>
<name>A0A221MCB4_9BACI</name>
<protein>
    <submittedName>
        <fullName evidence="1">YqzE family protein</fullName>
    </submittedName>
</protein>
<dbReference type="AlphaFoldDB" id="A0A221MCB4"/>
<gene>
    <name evidence="1" type="ORF">CFK40_09595</name>
</gene>
<dbReference type="KEGG" id="vne:CFK40_09595"/>
<accession>A0A221MCB4</accession>
<dbReference type="RefSeq" id="WP_089532100.1">
    <property type="nucleotide sequence ID" value="NZ_CP022437.1"/>
</dbReference>
<evidence type="ECO:0000313" key="2">
    <source>
        <dbReference type="Proteomes" id="UP000204391"/>
    </source>
</evidence>
<dbReference type="Proteomes" id="UP000204391">
    <property type="component" value="Chromosome"/>
</dbReference>
<organism evidence="1 2">
    <name type="scientific">Virgibacillus necropolis</name>
    <dbReference type="NCBI Taxonomy" id="163877"/>
    <lineage>
        <taxon>Bacteria</taxon>
        <taxon>Bacillati</taxon>
        <taxon>Bacillota</taxon>
        <taxon>Bacilli</taxon>
        <taxon>Bacillales</taxon>
        <taxon>Bacillaceae</taxon>
        <taxon>Virgibacillus</taxon>
    </lineage>
</organism>
<reference evidence="1 2" key="1">
    <citation type="journal article" date="2003" name="Int. J. Syst. Evol. Microbiol.">
        <title>Virgibacillus carmonensis sp. nov., Virgibacillus necropolis sp. nov. and Virgibacillus picturae sp. nov., three novel species isolated from deteriorated mural paintings, transfer of the species of the genus salibacillus to Virgibacillus, as Virgibacillus marismortui comb. nov. and Virgibacillus salexigens comb. nov., and emended description of the genus Virgibacillus.</title>
        <authorList>
            <person name="Heyrman J."/>
            <person name="Logan N.A."/>
            <person name="Busse H.J."/>
            <person name="Balcaen A."/>
            <person name="Lebbe L."/>
            <person name="Rodriguez-Diaz M."/>
            <person name="Swings J."/>
            <person name="De Vos P."/>
        </authorList>
    </citation>
    <scope>NUCLEOTIDE SEQUENCE [LARGE SCALE GENOMIC DNA]</scope>
    <source>
        <strain evidence="1 2">LMG 19488</strain>
    </source>
</reference>
<evidence type="ECO:0000313" key="1">
    <source>
        <dbReference type="EMBL" id="ASN05250.1"/>
    </source>
</evidence>